<proteinExistence type="predicted"/>
<dbReference type="Proteomes" id="UP000034894">
    <property type="component" value="Unassembled WGS sequence"/>
</dbReference>
<dbReference type="STRING" id="1618443.UV73_C0003G0003"/>
<accession>A0A0G1FSR1</accession>
<evidence type="ECO:0000313" key="1">
    <source>
        <dbReference type="EMBL" id="KKS98061.1"/>
    </source>
</evidence>
<name>A0A0G1FSR1_9BACT</name>
<evidence type="ECO:0000313" key="2">
    <source>
        <dbReference type="Proteomes" id="UP000034894"/>
    </source>
</evidence>
<gene>
    <name evidence="1" type="ORF">UV73_C0003G0003</name>
</gene>
<comment type="caution">
    <text evidence="1">The sequence shown here is derived from an EMBL/GenBank/DDBJ whole genome shotgun (WGS) entry which is preliminary data.</text>
</comment>
<organism evidence="1 2">
    <name type="scientific">Candidatus Gottesmanbacteria bacterium GW2011_GWA2_43_14</name>
    <dbReference type="NCBI Taxonomy" id="1618443"/>
    <lineage>
        <taxon>Bacteria</taxon>
        <taxon>Candidatus Gottesmaniibacteriota</taxon>
    </lineage>
</organism>
<dbReference type="EMBL" id="LCFP01000003">
    <property type="protein sequence ID" value="KKS98061.1"/>
    <property type="molecule type" value="Genomic_DNA"/>
</dbReference>
<sequence>MSLKNDSYVIFMGTKNFTEKYYKDKEGWLKISARGKKFRMTAEQVLNHLLPAVAGVKLNLIVNVEHKDQAAK</sequence>
<protein>
    <submittedName>
        <fullName evidence="1">Uncharacterized protein</fullName>
    </submittedName>
</protein>
<dbReference type="AlphaFoldDB" id="A0A0G1FSR1"/>
<reference evidence="1 2" key="1">
    <citation type="journal article" date="2015" name="Nature">
        <title>rRNA introns, odd ribosomes, and small enigmatic genomes across a large radiation of phyla.</title>
        <authorList>
            <person name="Brown C.T."/>
            <person name="Hug L.A."/>
            <person name="Thomas B.C."/>
            <person name="Sharon I."/>
            <person name="Castelle C.J."/>
            <person name="Singh A."/>
            <person name="Wilkins M.J."/>
            <person name="Williams K.H."/>
            <person name="Banfield J.F."/>
        </authorList>
    </citation>
    <scope>NUCLEOTIDE SEQUENCE [LARGE SCALE GENOMIC DNA]</scope>
</reference>